<gene>
    <name evidence="3" type="ORF">MM415B02490_0001</name>
</gene>
<dbReference type="EMBL" id="MT142873">
    <property type="protein sequence ID" value="QJA89849.1"/>
    <property type="molecule type" value="Genomic_DNA"/>
</dbReference>
<evidence type="ECO:0000256" key="2">
    <source>
        <dbReference type="ARBA" id="ARBA00023239"/>
    </source>
</evidence>
<protein>
    <submittedName>
        <fullName evidence="3">Putative thioesterase</fullName>
    </submittedName>
</protein>
<dbReference type="Gene3D" id="3.10.129.30">
    <property type="entry name" value="Rv0098, thioesterase-like hot dog domain"/>
    <property type="match status" value="1"/>
</dbReference>
<accession>A0A6M3L6C6</accession>
<evidence type="ECO:0000313" key="3">
    <source>
        <dbReference type="EMBL" id="QJA89849.1"/>
    </source>
</evidence>
<name>A0A6M3L6C6_9ZZZZ</name>
<evidence type="ECO:0000256" key="1">
    <source>
        <dbReference type="ARBA" id="ARBA00023098"/>
    </source>
</evidence>
<dbReference type="AlphaFoldDB" id="A0A6M3L6C6"/>
<keyword evidence="1" id="KW-0443">Lipid metabolism</keyword>
<dbReference type="GO" id="GO:0016829">
    <property type="term" value="F:lyase activity"/>
    <property type="evidence" value="ECO:0007669"/>
    <property type="project" value="UniProtKB-KW"/>
</dbReference>
<sequence>MADVVKIILSDYKPEAQYLKSAAMGALGLIGHFQVDTSVHLKTPLEHITKTETGICVNQLERVLVAELLESGYVAEWGELNFIKWNPSKLGDEGLVIVHEDITFKAPINPGMEFEGRMWMAEERRSRNGNYHIKIGYSFFHDAHHGSLRICFIPSMAERVDIEELQWRN</sequence>
<dbReference type="GO" id="GO:0006629">
    <property type="term" value="P:lipid metabolic process"/>
    <property type="evidence" value="ECO:0007669"/>
    <property type="project" value="UniProtKB-KW"/>
</dbReference>
<dbReference type="InterPro" id="IPR043064">
    <property type="entry name" value="FcoT_ThioEstase_Rv0098-like_sf"/>
</dbReference>
<organism evidence="3">
    <name type="scientific">viral metagenome</name>
    <dbReference type="NCBI Taxonomy" id="1070528"/>
    <lineage>
        <taxon>unclassified sequences</taxon>
        <taxon>metagenomes</taxon>
        <taxon>organismal metagenomes</taxon>
    </lineage>
</organism>
<reference evidence="3" key="1">
    <citation type="submission" date="2020-03" db="EMBL/GenBank/DDBJ databases">
        <title>The deep terrestrial virosphere.</title>
        <authorList>
            <person name="Holmfeldt K."/>
            <person name="Nilsson E."/>
            <person name="Simone D."/>
            <person name="Lopez-Fernandez M."/>
            <person name="Wu X."/>
            <person name="de Brujin I."/>
            <person name="Lundin D."/>
            <person name="Andersson A."/>
            <person name="Bertilsson S."/>
            <person name="Dopson M."/>
        </authorList>
    </citation>
    <scope>NUCLEOTIDE SEQUENCE</scope>
    <source>
        <strain evidence="3">MM415B02490</strain>
    </source>
</reference>
<keyword evidence="2" id="KW-0456">Lyase</keyword>
<proteinExistence type="predicted"/>
<dbReference type="Pfam" id="PF10862">
    <property type="entry name" value="FcoT"/>
    <property type="match status" value="1"/>
</dbReference>
<dbReference type="InterPro" id="IPR022598">
    <property type="entry name" value="FcoT_ThioEstase"/>
</dbReference>